<dbReference type="Gene3D" id="2.130.10.10">
    <property type="entry name" value="YVTN repeat-like/Quinoprotein amine dehydrogenase"/>
    <property type="match status" value="1"/>
</dbReference>
<dbReference type="PANTHER" id="PTHR31270:SF1">
    <property type="entry name" value="GLUTAMINYL-PEPTIDE CYCLOTRANSFERASE"/>
    <property type="match status" value="1"/>
</dbReference>
<evidence type="ECO:0000256" key="1">
    <source>
        <dbReference type="SAM" id="SignalP"/>
    </source>
</evidence>
<dbReference type="STRING" id="588932.DA69_11075"/>
<dbReference type="GO" id="GO:0016603">
    <property type="term" value="F:glutaminyl-peptide cyclotransferase activity"/>
    <property type="evidence" value="ECO:0007669"/>
    <property type="project" value="InterPro"/>
</dbReference>
<keyword evidence="3" id="KW-1185">Reference proteome</keyword>
<protein>
    <submittedName>
        <fullName evidence="2">Glutamine cyclotransferase</fullName>
    </submittedName>
</protein>
<accession>A0A172Y9S3</accession>
<feature type="signal peptide" evidence="1">
    <location>
        <begin position="1"/>
        <end position="20"/>
    </location>
</feature>
<dbReference type="InterPro" id="IPR011044">
    <property type="entry name" value="Quino_amine_DH_bsu"/>
</dbReference>
<dbReference type="KEGG" id="bne:DA69_11075"/>
<dbReference type="PANTHER" id="PTHR31270">
    <property type="entry name" value="GLUTAMINYL-PEPTIDE CYCLOTRANSFERASE"/>
    <property type="match status" value="1"/>
</dbReference>
<dbReference type="InterPro" id="IPR015943">
    <property type="entry name" value="WD40/YVTN_repeat-like_dom_sf"/>
</dbReference>
<dbReference type="EMBL" id="CP015614">
    <property type="protein sequence ID" value="ANF55979.1"/>
    <property type="molecule type" value="Genomic_DNA"/>
</dbReference>
<evidence type="ECO:0000313" key="3">
    <source>
        <dbReference type="Proteomes" id="UP000077603"/>
    </source>
</evidence>
<dbReference type="eggNOG" id="COG3823">
    <property type="taxonomic scope" value="Bacteria"/>
</dbReference>
<organism evidence="2 3">
    <name type="scientific">Brevundimonas naejangsanensis</name>
    <dbReference type="NCBI Taxonomy" id="588932"/>
    <lineage>
        <taxon>Bacteria</taxon>
        <taxon>Pseudomonadati</taxon>
        <taxon>Pseudomonadota</taxon>
        <taxon>Alphaproteobacteria</taxon>
        <taxon>Caulobacterales</taxon>
        <taxon>Caulobacteraceae</taxon>
        <taxon>Brevundimonas</taxon>
    </lineage>
</organism>
<proteinExistence type="predicted"/>
<reference evidence="2 3" key="1">
    <citation type="journal article" date="2014" name="Genome Announc.">
        <title>Genome Sequence of a Promising Hydrogen-Producing Facultative Anaerobic Bacterium, Brevundimonas naejangsanensis Strain B1.</title>
        <authorList>
            <person name="Su H."/>
            <person name="Zhang T."/>
            <person name="Bao M."/>
            <person name="Jiang Y."/>
            <person name="Wang Y."/>
            <person name="Tan T."/>
        </authorList>
    </citation>
    <scope>NUCLEOTIDE SEQUENCE [LARGE SCALE GENOMIC DNA]</scope>
    <source>
        <strain evidence="2 3">B1</strain>
    </source>
</reference>
<dbReference type="AlphaFoldDB" id="A0A172Y9S3"/>
<dbReference type="SUPFAM" id="SSF50969">
    <property type="entry name" value="YVTN repeat-like/Quinoprotein amine dehydrogenase"/>
    <property type="match status" value="1"/>
</dbReference>
<dbReference type="Proteomes" id="UP000077603">
    <property type="component" value="Chromosome"/>
</dbReference>
<dbReference type="OrthoDB" id="9783700at2"/>
<gene>
    <name evidence="2" type="ORF">DA69_11075</name>
</gene>
<keyword evidence="2" id="KW-0808">Transferase</keyword>
<dbReference type="InterPro" id="IPR007788">
    <property type="entry name" value="QCT"/>
</dbReference>
<name>A0A172Y9S3_9CAUL</name>
<feature type="chain" id="PRO_5008004500" evidence="1">
    <location>
        <begin position="21"/>
        <end position="262"/>
    </location>
</feature>
<keyword evidence="1" id="KW-0732">Signal</keyword>
<dbReference type="Pfam" id="PF05096">
    <property type="entry name" value="Glu_cyclase_2"/>
    <property type="match status" value="1"/>
</dbReference>
<evidence type="ECO:0000313" key="2">
    <source>
        <dbReference type="EMBL" id="ANF55979.1"/>
    </source>
</evidence>
<sequence>MLLLALCAPAAAQAPGPAPASSPARPAPAPIPVYGYEVVRAFPHDPAAFTQGLVIRNGVLIESTGRNPSSVRRVRLEDGVVLQSHELDPEYFGEGLTEKDGRVFSLSWINGVGFIWNADDLKPVSRFAYAGEGWGLTHDGSRLILSDGSATLRFLDLDTLAETGRVAVTLNGRPLGRLNELEWIDGEVWANVWQTDFIVRIDPASGQVVGVIDLTGLLPRDQAKDPLDDVLNGIAWDAKNRRLFVTGKNWPTLFEIKLTGPR</sequence>